<keyword evidence="8" id="KW-1185">Reference proteome</keyword>
<gene>
    <name evidence="7" type="ORF">QJS04_geneDACA017578</name>
</gene>
<feature type="compositionally biased region" description="Basic residues" evidence="5">
    <location>
        <begin position="331"/>
        <end position="354"/>
    </location>
</feature>
<evidence type="ECO:0000259" key="6">
    <source>
        <dbReference type="PROSITE" id="PS50137"/>
    </source>
</evidence>
<evidence type="ECO:0000256" key="5">
    <source>
        <dbReference type="SAM" id="MobiDB-lite"/>
    </source>
</evidence>
<evidence type="ECO:0000256" key="2">
    <source>
        <dbReference type="ARBA" id="ARBA00022884"/>
    </source>
</evidence>
<evidence type="ECO:0000256" key="4">
    <source>
        <dbReference type="PROSITE-ProRule" id="PRU00266"/>
    </source>
</evidence>
<dbReference type="PANTHER" id="PTHR46031">
    <property type="match status" value="1"/>
</dbReference>
<keyword evidence="2 4" id="KW-0694">RNA-binding</keyword>
<evidence type="ECO:0000256" key="3">
    <source>
        <dbReference type="ARBA" id="ARBA00037597"/>
    </source>
</evidence>
<sequence length="354" mass="37857">MAETKAPTNPVVADHFLYKNRLQEYAQRSAVHTPLYTTINEGNPHAPRFRSTVVVDGLTFMSPNTFSHRKEAEQDVARLALEGLSEKVKDEGCPLIYADSVFCKSILNEFATKMKLSSATYTTTQSEGPIPVFISSVIFDGKEYTGRTGKNKKEAQQLGARAVIESILESSPSRTLLSQIIKSKSKLYNAILGNTAPAHSQDSGMPSGVDLQKNSGQTMVKGKEIVTDSGTDKSLASPVFLSSNIPVHASAACPPPLCYVNPQITQGLGSCSNASGSGTLPCLPLYNQQSVKPISDEPNLKADKQVENGTQLGGTSAPAASESQIAVSGHNGKRRAHKNKKGSKAKKFHGAHQS</sequence>
<proteinExistence type="predicted"/>
<protein>
    <submittedName>
        <fullName evidence="7">Double-stranded RNA-binding protein 7</fullName>
    </submittedName>
</protein>
<keyword evidence="1" id="KW-0677">Repeat</keyword>
<evidence type="ECO:0000256" key="1">
    <source>
        <dbReference type="ARBA" id="ARBA00022737"/>
    </source>
</evidence>
<dbReference type="AlphaFoldDB" id="A0AAV9AXC5"/>
<comment type="caution">
    <text evidence="7">The sequence shown here is derived from an EMBL/GenBank/DDBJ whole genome shotgun (WGS) entry which is preliminary data.</text>
</comment>
<feature type="domain" description="DRBM" evidence="6">
    <location>
        <begin position="102"/>
        <end position="169"/>
    </location>
</feature>
<dbReference type="PROSITE" id="PS50137">
    <property type="entry name" value="DS_RBD"/>
    <property type="match status" value="2"/>
</dbReference>
<dbReference type="PANTHER" id="PTHR46031:SF37">
    <property type="entry name" value="DRBM DOMAIN-CONTAINING PROTEIN"/>
    <property type="match status" value="1"/>
</dbReference>
<name>A0AAV9AXC5_ACOGR</name>
<dbReference type="GO" id="GO:0003723">
    <property type="term" value="F:RNA binding"/>
    <property type="evidence" value="ECO:0007669"/>
    <property type="project" value="UniProtKB-UniRule"/>
</dbReference>
<evidence type="ECO:0000313" key="8">
    <source>
        <dbReference type="Proteomes" id="UP001179952"/>
    </source>
</evidence>
<dbReference type="InterPro" id="IPR014720">
    <property type="entry name" value="dsRBD_dom"/>
</dbReference>
<feature type="region of interest" description="Disordered" evidence="5">
    <location>
        <begin position="305"/>
        <end position="354"/>
    </location>
</feature>
<dbReference type="EMBL" id="JAUJYN010000006">
    <property type="protein sequence ID" value="KAK1268842.1"/>
    <property type="molecule type" value="Genomic_DNA"/>
</dbReference>
<dbReference type="Proteomes" id="UP001179952">
    <property type="component" value="Unassembled WGS sequence"/>
</dbReference>
<dbReference type="Gene3D" id="3.30.160.20">
    <property type="match status" value="2"/>
</dbReference>
<dbReference type="Pfam" id="PF00035">
    <property type="entry name" value="dsrm"/>
    <property type="match status" value="2"/>
</dbReference>
<dbReference type="SMART" id="SM00358">
    <property type="entry name" value="DSRM"/>
    <property type="match status" value="2"/>
</dbReference>
<dbReference type="SUPFAM" id="SSF54768">
    <property type="entry name" value="dsRNA-binding domain-like"/>
    <property type="match status" value="2"/>
</dbReference>
<reference evidence="7" key="1">
    <citation type="journal article" date="2023" name="Nat. Commun.">
        <title>Diploid and tetraploid genomes of Acorus and the evolution of monocots.</title>
        <authorList>
            <person name="Ma L."/>
            <person name="Liu K.W."/>
            <person name="Li Z."/>
            <person name="Hsiao Y.Y."/>
            <person name="Qi Y."/>
            <person name="Fu T."/>
            <person name="Tang G.D."/>
            <person name="Zhang D."/>
            <person name="Sun W.H."/>
            <person name="Liu D.K."/>
            <person name="Li Y."/>
            <person name="Chen G.Z."/>
            <person name="Liu X.D."/>
            <person name="Liao X.Y."/>
            <person name="Jiang Y.T."/>
            <person name="Yu X."/>
            <person name="Hao Y."/>
            <person name="Huang J."/>
            <person name="Zhao X.W."/>
            <person name="Ke S."/>
            <person name="Chen Y.Y."/>
            <person name="Wu W.L."/>
            <person name="Hsu J.L."/>
            <person name="Lin Y.F."/>
            <person name="Huang M.D."/>
            <person name="Li C.Y."/>
            <person name="Huang L."/>
            <person name="Wang Z.W."/>
            <person name="Zhao X."/>
            <person name="Zhong W.Y."/>
            <person name="Peng D.H."/>
            <person name="Ahmad S."/>
            <person name="Lan S."/>
            <person name="Zhang J.S."/>
            <person name="Tsai W.C."/>
            <person name="Van de Peer Y."/>
            <person name="Liu Z.J."/>
        </authorList>
    </citation>
    <scope>NUCLEOTIDE SEQUENCE</scope>
    <source>
        <strain evidence="7">SCP</strain>
    </source>
</reference>
<feature type="domain" description="DRBM" evidence="6">
    <location>
        <begin position="17"/>
        <end position="86"/>
    </location>
</feature>
<reference evidence="7" key="2">
    <citation type="submission" date="2023-06" db="EMBL/GenBank/DDBJ databases">
        <authorList>
            <person name="Ma L."/>
            <person name="Liu K.-W."/>
            <person name="Li Z."/>
            <person name="Hsiao Y.-Y."/>
            <person name="Qi Y."/>
            <person name="Fu T."/>
            <person name="Tang G."/>
            <person name="Zhang D."/>
            <person name="Sun W.-H."/>
            <person name="Liu D.-K."/>
            <person name="Li Y."/>
            <person name="Chen G.-Z."/>
            <person name="Liu X.-D."/>
            <person name="Liao X.-Y."/>
            <person name="Jiang Y.-T."/>
            <person name="Yu X."/>
            <person name="Hao Y."/>
            <person name="Huang J."/>
            <person name="Zhao X.-W."/>
            <person name="Ke S."/>
            <person name="Chen Y.-Y."/>
            <person name="Wu W.-L."/>
            <person name="Hsu J.-L."/>
            <person name="Lin Y.-F."/>
            <person name="Huang M.-D."/>
            <person name="Li C.-Y."/>
            <person name="Huang L."/>
            <person name="Wang Z.-W."/>
            <person name="Zhao X."/>
            <person name="Zhong W.-Y."/>
            <person name="Peng D.-H."/>
            <person name="Ahmad S."/>
            <person name="Lan S."/>
            <person name="Zhang J.-S."/>
            <person name="Tsai W.-C."/>
            <person name="Van De Peer Y."/>
            <person name="Liu Z.-J."/>
        </authorList>
    </citation>
    <scope>NUCLEOTIDE SEQUENCE</scope>
    <source>
        <strain evidence="7">SCP</strain>
        <tissue evidence="7">Leaves</tissue>
    </source>
</reference>
<dbReference type="CDD" id="cd00048">
    <property type="entry name" value="DSRM_SF"/>
    <property type="match status" value="1"/>
</dbReference>
<evidence type="ECO:0000313" key="7">
    <source>
        <dbReference type="EMBL" id="KAK1268842.1"/>
    </source>
</evidence>
<accession>A0AAV9AXC5</accession>
<comment type="function">
    <text evidence="3">Binds double-stranded RNA.</text>
</comment>
<organism evidence="7 8">
    <name type="scientific">Acorus gramineus</name>
    <name type="common">Dwarf sweet flag</name>
    <dbReference type="NCBI Taxonomy" id="55184"/>
    <lineage>
        <taxon>Eukaryota</taxon>
        <taxon>Viridiplantae</taxon>
        <taxon>Streptophyta</taxon>
        <taxon>Embryophyta</taxon>
        <taxon>Tracheophyta</taxon>
        <taxon>Spermatophyta</taxon>
        <taxon>Magnoliopsida</taxon>
        <taxon>Liliopsida</taxon>
        <taxon>Acoraceae</taxon>
        <taxon>Acorus</taxon>
    </lineage>
</organism>